<proteinExistence type="predicted"/>
<evidence type="ECO:0008006" key="2">
    <source>
        <dbReference type="Google" id="ProtNLM"/>
    </source>
</evidence>
<name>A0A0X3PAA7_SCHSO</name>
<protein>
    <recommendedName>
        <fullName evidence="2">Essential protein Yae1 N-terminal domain-containing protein</fullName>
    </recommendedName>
</protein>
<evidence type="ECO:0000313" key="1">
    <source>
        <dbReference type="EMBL" id="JAP48260.1"/>
    </source>
</evidence>
<accession>A0A0X3PAA7</accession>
<sequence length="158" mass="17427">MSADDDFLERIFLAEQTYYSEAYRAGLDLTSKDVPSSNVDSSPLDRQPELDAAWARGVQFGAELGSELYSYLGLANQVISMSTTSSTASRPSERHVELAQTILALLTQSPGLLQFPCAALVKRSDFEMEIARIRAKARQLLSLLGVNTISRKMDTLTF</sequence>
<reference evidence="1" key="1">
    <citation type="submission" date="2016-01" db="EMBL/GenBank/DDBJ databases">
        <title>Reference transcriptome for the parasite Schistocephalus solidus: insights into the molecular evolution of parasitism.</title>
        <authorList>
            <person name="Hebert F.O."/>
            <person name="Grambauer S."/>
            <person name="Barber I."/>
            <person name="Landry C.R."/>
            <person name="Aubin-Horth N."/>
        </authorList>
    </citation>
    <scope>NUCLEOTIDE SEQUENCE</scope>
</reference>
<dbReference type="AlphaFoldDB" id="A0A0X3PAA7"/>
<gene>
    <name evidence="1" type="ORF">TR125596</name>
</gene>
<dbReference type="EMBL" id="GEEE01014965">
    <property type="protein sequence ID" value="JAP48260.1"/>
    <property type="molecule type" value="Transcribed_RNA"/>
</dbReference>
<organism evidence="1">
    <name type="scientific">Schistocephalus solidus</name>
    <name type="common">Tapeworm</name>
    <dbReference type="NCBI Taxonomy" id="70667"/>
    <lineage>
        <taxon>Eukaryota</taxon>
        <taxon>Metazoa</taxon>
        <taxon>Spiralia</taxon>
        <taxon>Lophotrochozoa</taxon>
        <taxon>Platyhelminthes</taxon>
        <taxon>Cestoda</taxon>
        <taxon>Eucestoda</taxon>
        <taxon>Diphyllobothriidea</taxon>
        <taxon>Diphyllobothriidae</taxon>
        <taxon>Schistocephalus</taxon>
    </lineage>
</organism>